<dbReference type="Pfam" id="PF04344">
    <property type="entry name" value="CheZ"/>
    <property type="match status" value="1"/>
</dbReference>
<evidence type="ECO:0000256" key="11">
    <source>
        <dbReference type="PIRSR" id="PIRSR002884-1"/>
    </source>
</evidence>
<comment type="subcellular location">
    <subcellularLocation>
        <location evidence="1 10">Cytoplasm</location>
    </subcellularLocation>
</comment>
<dbReference type="InterPro" id="IPR050992">
    <property type="entry name" value="CheZ_family_phosphatases"/>
</dbReference>
<dbReference type="SUPFAM" id="SSF75708">
    <property type="entry name" value="Chemotaxis phosphatase CheZ"/>
    <property type="match status" value="1"/>
</dbReference>
<keyword evidence="8 10" id="KW-0904">Protein phosphatase</keyword>
<dbReference type="PIRSF" id="PIRSF002884">
    <property type="entry name" value="CheZ"/>
    <property type="match status" value="1"/>
</dbReference>
<feature type="site" description="Enhances dephosphorylation of CheY-P" evidence="11">
    <location>
        <position position="182"/>
    </location>
</feature>
<evidence type="ECO:0000256" key="2">
    <source>
        <dbReference type="ARBA" id="ARBA00005908"/>
    </source>
</evidence>
<evidence type="ECO:0000256" key="12">
    <source>
        <dbReference type="SAM" id="MobiDB-lite"/>
    </source>
</evidence>
<evidence type="ECO:0000256" key="10">
    <source>
        <dbReference type="PIRNR" id="PIRNR002884"/>
    </source>
</evidence>
<dbReference type="GO" id="GO:0006935">
    <property type="term" value="P:chemotaxis"/>
    <property type="evidence" value="ECO:0007669"/>
    <property type="project" value="UniProtKB-KW"/>
</dbReference>
<name>A0A1H7MT55_9GAMM</name>
<keyword evidence="6 10" id="KW-0283">Flagellar rotation</keyword>
<dbReference type="GO" id="GO:0004721">
    <property type="term" value="F:phosphoprotein phosphatase activity"/>
    <property type="evidence" value="ECO:0007669"/>
    <property type="project" value="UniProtKB-KW"/>
</dbReference>
<dbReference type="PANTHER" id="PTHR43693:SF1">
    <property type="entry name" value="PROTEIN PHOSPHATASE CHEZ"/>
    <property type="match status" value="1"/>
</dbReference>
<keyword evidence="7 10" id="KW-0378">Hydrolase</keyword>
<proteinExistence type="inferred from homology"/>
<protein>
    <recommendedName>
        <fullName evidence="3 10">Protein phosphatase CheZ</fullName>
        <ecNumber evidence="10">3.1.3.-</ecNumber>
    </recommendedName>
    <alternativeName>
        <fullName evidence="9 10">Chemotaxis protein CheZ</fullName>
    </alternativeName>
</protein>
<evidence type="ECO:0000313" key="14">
    <source>
        <dbReference type="Proteomes" id="UP000199256"/>
    </source>
</evidence>
<gene>
    <name evidence="13" type="ORF">SAMN05444515_11043</name>
</gene>
<dbReference type="PANTHER" id="PTHR43693">
    <property type="entry name" value="PROTEIN PHOSPHATASE CHEZ"/>
    <property type="match status" value="1"/>
</dbReference>
<dbReference type="STRING" id="1396821.SAMN05444515_11043"/>
<accession>A0A1H7MT55</accession>
<dbReference type="RefSeq" id="WP_090253829.1">
    <property type="nucleotide sequence ID" value="NZ_FOAA01000010.1"/>
</dbReference>
<dbReference type="Gene3D" id="1.10.287.500">
    <property type="entry name" value="Helix hairpin bin"/>
    <property type="match status" value="1"/>
</dbReference>
<keyword evidence="5 10" id="KW-0145">Chemotaxis</keyword>
<comment type="subunit">
    <text evidence="10">Homodimer.</text>
</comment>
<feature type="region of interest" description="Disordered" evidence="12">
    <location>
        <begin position="207"/>
        <end position="261"/>
    </location>
</feature>
<dbReference type="EC" id="3.1.3.-" evidence="10"/>
<evidence type="ECO:0000313" key="13">
    <source>
        <dbReference type="EMBL" id="SEL14393.1"/>
    </source>
</evidence>
<dbReference type="Proteomes" id="UP000199256">
    <property type="component" value="Unassembled WGS sequence"/>
</dbReference>
<evidence type="ECO:0000256" key="4">
    <source>
        <dbReference type="ARBA" id="ARBA00022490"/>
    </source>
</evidence>
<organism evidence="13 14">
    <name type="scientific">Ectothiorhodospira marina</name>
    <dbReference type="NCBI Taxonomy" id="1396821"/>
    <lineage>
        <taxon>Bacteria</taxon>
        <taxon>Pseudomonadati</taxon>
        <taxon>Pseudomonadota</taxon>
        <taxon>Gammaproteobacteria</taxon>
        <taxon>Chromatiales</taxon>
        <taxon>Ectothiorhodospiraceae</taxon>
        <taxon>Ectothiorhodospira</taxon>
    </lineage>
</organism>
<feature type="compositionally biased region" description="Basic and acidic residues" evidence="12">
    <location>
        <begin position="210"/>
        <end position="220"/>
    </location>
</feature>
<dbReference type="GO" id="GO:0097588">
    <property type="term" value="P:archaeal or bacterial-type flagellum-dependent cell motility"/>
    <property type="evidence" value="ECO:0007669"/>
    <property type="project" value="UniProtKB-KW"/>
</dbReference>
<dbReference type="OrthoDB" id="9773007at2"/>
<dbReference type="GO" id="GO:0005737">
    <property type="term" value="C:cytoplasm"/>
    <property type="evidence" value="ECO:0007669"/>
    <property type="project" value="UniProtKB-SubCell"/>
</dbReference>
<evidence type="ECO:0000256" key="5">
    <source>
        <dbReference type="ARBA" id="ARBA00022500"/>
    </source>
</evidence>
<comment type="function">
    <text evidence="10">Plays an important role in bacterial chemotaxis signal transduction pathway by accelerating the dephosphorylation of phosphorylated CheY (CheY-P).</text>
</comment>
<evidence type="ECO:0000256" key="6">
    <source>
        <dbReference type="ARBA" id="ARBA00022779"/>
    </source>
</evidence>
<reference evidence="14" key="1">
    <citation type="submission" date="2016-10" db="EMBL/GenBank/DDBJ databases">
        <authorList>
            <person name="Varghese N."/>
            <person name="Submissions S."/>
        </authorList>
    </citation>
    <scope>NUCLEOTIDE SEQUENCE [LARGE SCALE GENOMIC DNA]</scope>
    <source>
        <strain evidence="14">DSM 241</strain>
    </source>
</reference>
<evidence type="ECO:0000256" key="7">
    <source>
        <dbReference type="ARBA" id="ARBA00022801"/>
    </source>
</evidence>
<evidence type="ECO:0000256" key="3">
    <source>
        <dbReference type="ARBA" id="ARBA00018484"/>
    </source>
</evidence>
<dbReference type="GO" id="GO:0050920">
    <property type="term" value="P:regulation of chemotaxis"/>
    <property type="evidence" value="ECO:0007669"/>
    <property type="project" value="InterPro"/>
</dbReference>
<comment type="similarity">
    <text evidence="2 10">Belongs to the CheZ family.</text>
</comment>
<evidence type="ECO:0000256" key="1">
    <source>
        <dbReference type="ARBA" id="ARBA00004496"/>
    </source>
</evidence>
<dbReference type="InterPro" id="IPR007439">
    <property type="entry name" value="Chemotax_Pase_CheZ"/>
</dbReference>
<dbReference type="GO" id="GO:0009288">
    <property type="term" value="C:bacterial-type flagellum"/>
    <property type="evidence" value="ECO:0007669"/>
    <property type="project" value="InterPro"/>
</dbReference>
<sequence length="261" mass="29094">MDTRQDSDKEALFRKEQLERARELVQMMEAGHEDKAGHLIEELGRMHESMLFQELGKLTRDLHEALNSFRLDTRLSELTHQDIPDAKERLNYVVAMTEQAAHRTLNAVEDNLPVAESLASRAGELGGEWARFRQREMSLEEFRQVSQQLSDFLADTERDAEKLRKGLSEVLMAQDFQDLTGQVIRRVMTLVQDLEDNLVGLVKVSGQRLTKPDSDRKSADPGDNTGPASAGTGPAVSGTSDKGEVVSGQDDVDDLLSSLGF</sequence>
<dbReference type="EMBL" id="FOAA01000010">
    <property type="protein sequence ID" value="SEL14393.1"/>
    <property type="molecule type" value="Genomic_DNA"/>
</dbReference>
<evidence type="ECO:0000256" key="8">
    <source>
        <dbReference type="ARBA" id="ARBA00022912"/>
    </source>
</evidence>
<dbReference type="AlphaFoldDB" id="A0A1H7MT55"/>
<evidence type="ECO:0000256" key="9">
    <source>
        <dbReference type="ARBA" id="ARBA00029599"/>
    </source>
</evidence>
<keyword evidence="14" id="KW-1185">Reference proteome</keyword>
<keyword evidence="4 10" id="KW-0963">Cytoplasm</keyword>